<dbReference type="InterPro" id="IPR019775">
    <property type="entry name" value="WD40_repeat_CS"/>
</dbReference>
<dbReference type="CDD" id="cd00200">
    <property type="entry name" value="WD40"/>
    <property type="match status" value="1"/>
</dbReference>
<reference evidence="6" key="1">
    <citation type="journal article" date="2020" name="Fungal Divers.">
        <title>Resolving the Mortierellaceae phylogeny through synthesis of multi-gene phylogenetics and phylogenomics.</title>
        <authorList>
            <person name="Vandepol N."/>
            <person name="Liber J."/>
            <person name="Desiro A."/>
            <person name="Na H."/>
            <person name="Kennedy M."/>
            <person name="Barry K."/>
            <person name="Grigoriev I.V."/>
            <person name="Miller A.N."/>
            <person name="O'Donnell K."/>
            <person name="Stajich J.E."/>
            <person name="Bonito G."/>
        </authorList>
    </citation>
    <scope>NUCLEOTIDE SEQUENCE</scope>
    <source>
        <strain evidence="6">CK1249</strain>
    </source>
</reference>
<dbReference type="SMART" id="SM00320">
    <property type="entry name" value="WD40"/>
    <property type="match status" value="7"/>
</dbReference>
<dbReference type="InterPro" id="IPR001646">
    <property type="entry name" value="5peptide_repeat"/>
</dbReference>
<dbReference type="SUPFAM" id="SSF50978">
    <property type="entry name" value="WD40 repeat-like"/>
    <property type="match status" value="1"/>
</dbReference>
<feature type="non-terminal residue" evidence="6">
    <location>
        <position position="905"/>
    </location>
</feature>
<dbReference type="Gene3D" id="3.40.50.300">
    <property type="entry name" value="P-loop containing nucleotide triphosphate hydrolases"/>
    <property type="match status" value="1"/>
</dbReference>
<dbReference type="InterPro" id="IPR036322">
    <property type="entry name" value="WD40_repeat_dom_sf"/>
</dbReference>
<dbReference type="PROSITE" id="PS50082">
    <property type="entry name" value="WD_REPEATS_2"/>
    <property type="match status" value="5"/>
</dbReference>
<dbReference type="PANTHER" id="PTHR19848:SF8">
    <property type="entry name" value="F-BOX AND WD REPEAT DOMAIN CONTAINING 7"/>
    <property type="match status" value="1"/>
</dbReference>
<dbReference type="PROSITE" id="PS00675">
    <property type="entry name" value="SIGMA54_INTERACT_1"/>
    <property type="match status" value="1"/>
</dbReference>
<dbReference type="SUPFAM" id="SSF141571">
    <property type="entry name" value="Pentapeptide repeat-like"/>
    <property type="match status" value="1"/>
</dbReference>
<dbReference type="InterPro" id="IPR015943">
    <property type="entry name" value="WD40/YVTN_repeat-like_dom_sf"/>
</dbReference>
<dbReference type="Pfam" id="PF00805">
    <property type="entry name" value="Pentapeptide"/>
    <property type="match status" value="1"/>
</dbReference>
<accession>A0A9P6LVZ0</accession>
<evidence type="ECO:0000313" key="6">
    <source>
        <dbReference type="EMBL" id="KAF9945513.1"/>
    </source>
</evidence>
<dbReference type="SUPFAM" id="SSF52540">
    <property type="entry name" value="P-loop containing nucleoside triphosphate hydrolases"/>
    <property type="match status" value="1"/>
</dbReference>
<dbReference type="PROSITE" id="PS50294">
    <property type="entry name" value="WD_REPEATS_REGION"/>
    <property type="match status" value="5"/>
</dbReference>
<evidence type="ECO:0000259" key="5">
    <source>
        <dbReference type="Pfam" id="PF05729"/>
    </source>
</evidence>
<comment type="caution">
    <text evidence="6">The sequence shown here is derived from an EMBL/GenBank/DDBJ whole genome shotgun (WGS) entry which is preliminary data.</text>
</comment>
<dbReference type="Gene3D" id="2.160.20.80">
    <property type="entry name" value="E3 ubiquitin-protein ligase SopA"/>
    <property type="match status" value="1"/>
</dbReference>
<protein>
    <recommendedName>
        <fullName evidence="5">NACHT domain-containing protein</fullName>
    </recommendedName>
</protein>
<feature type="repeat" description="WD" evidence="3">
    <location>
        <begin position="863"/>
        <end position="904"/>
    </location>
</feature>
<dbReference type="InterPro" id="IPR020472">
    <property type="entry name" value="WD40_PAC1"/>
</dbReference>
<dbReference type="InterPro" id="IPR025662">
    <property type="entry name" value="Sigma_54_int_dom_ATP-bd_1"/>
</dbReference>
<dbReference type="PANTHER" id="PTHR19848">
    <property type="entry name" value="WD40 REPEAT PROTEIN"/>
    <property type="match status" value="1"/>
</dbReference>
<dbReference type="Gene3D" id="2.130.10.10">
    <property type="entry name" value="YVTN repeat-like/Quinoprotein amine dehydrogenase"/>
    <property type="match status" value="2"/>
</dbReference>
<dbReference type="OrthoDB" id="2396974at2759"/>
<evidence type="ECO:0000256" key="4">
    <source>
        <dbReference type="SAM" id="MobiDB-lite"/>
    </source>
</evidence>
<evidence type="ECO:0000256" key="2">
    <source>
        <dbReference type="ARBA" id="ARBA00022737"/>
    </source>
</evidence>
<feature type="region of interest" description="Disordered" evidence="4">
    <location>
        <begin position="184"/>
        <end position="210"/>
    </location>
</feature>
<feature type="repeat" description="WD" evidence="3">
    <location>
        <begin position="821"/>
        <end position="862"/>
    </location>
</feature>
<dbReference type="Pfam" id="PF05729">
    <property type="entry name" value="NACHT"/>
    <property type="match status" value="1"/>
</dbReference>
<dbReference type="InterPro" id="IPR001680">
    <property type="entry name" value="WD40_rpt"/>
</dbReference>
<name>A0A9P6LVZ0_MORAP</name>
<feature type="repeat" description="WD" evidence="3">
    <location>
        <begin position="779"/>
        <end position="820"/>
    </location>
</feature>
<evidence type="ECO:0000256" key="3">
    <source>
        <dbReference type="PROSITE-ProRule" id="PRU00221"/>
    </source>
</evidence>
<feature type="repeat" description="WD" evidence="3">
    <location>
        <begin position="652"/>
        <end position="684"/>
    </location>
</feature>
<dbReference type="InterPro" id="IPR027417">
    <property type="entry name" value="P-loop_NTPase"/>
</dbReference>
<gene>
    <name evidence="6" type="ORF">BGZ70_003768</name>
</gene>
<dbReference type="InterPro" id="IPR007111">
    <property type="entry name" value="NACHT_NTPase"/>
</dbReference>
<proteinExistence type="predicted"/>
<feature type="repeat" description="WD" evidence="3">
    <location>
        <begin position="697"/>
        <end position="738"/>
    </location>
</feature>
<dbReference type="PROSITE" id="PS00678">
    <property type="entry name" value="WD_REPEATS_1"/>
    <property type="match status" value="3"/>
</dbReference>
<feature type="domain" description="NACHT" evidence="5">
    <location>
        <begin position="60"/>
        <end position="257"/>
    </location>
</feature>
<evidence type="ECO:0000256" key="1">
    <source>
        <dbReference type="ARBA" id="ARBA00022574"/>
    </source>
</evidence>
<sequence>MSKSNLLPRQACKKHQTSISERDNMNLYIEPSAKFSLLAPDDAWRSLMMTVVEFLERDGRVLLLLGDSGAGKTTFCHALEPELWRRYELKRWIPLYINLSEIDRPHQDLIAKHLRRNDFTEPQIREMKKNCKFTLICDGYDESQQTRNLYESNELTIDPYIKTRWTAKMVISCRTEYLGSKQQEFFQPPPRTRRNDSREADEAVDTPATAKAPATTNLPVSTKVSAVGDILTADDFKEVEIAPFTSDKIREYVRKYVNGASTFDAAVWRTQEYMQALETVPNLLDLAKNPFLLTLSLEVLPRIIHVYQMKELSGTSITRLRLYDQFVEHWLEREVKRLQGKELNREDTEAFETLVYEGFARTSISFLKRLAVAIYKEQGGCHVVDYVQFRDEGGWKAAFFGRDAETRILRKACPLIQRENHHQFIHQSLLEYCFALAVFDPQENQDRRSVLSKTHQRNRSADFASSDEDCPMLEESLTGFGKFDILDHPLSLTNLVTETYILLFLTERAQQEPLFKSQLLALLESSKRDPRAYRAAANAITILVRSGHSFNGADLRDIKIRGADLSGEDFDSALLKGADLRSVNLRNIWLRETDMSEANLKRATFGEIPYLVQRSGVQSCVFAPDGKDCALGLCSNEIKLYKTATWREWRTLQGHDDMVAVVVYSPDGTQIASGSEDRTIRLWNPLEDSASVVFHGHTGRVDCVGTVVYSPDGKHIASASYDKTVRIWDSTSGEPIHSLEHSLMVTSVAYSPNGLQIAAGSGKEVQLWDAKLGKEQRLLSGHTDTITNIVYSPSGHQIVSSSHDKTARLWDTQSGARGPTLNGHVNSIMSIVYAPNGHQIATASLDKTVRLWDSYTGISVPTSGGHTDRVNTVTYSPKGCTLASGGFDRTLRLWNAKTGSPIKTF</sequence>
<keyword evidence="1 3" id="KW-0853">WD repeat</keyword>
<dbReference type="Proteomes" id="UP000738359">
    <property type="component" value="Unassembled WGS sequence"/>
</dbReference>
<dbReference type="EMBL" id="JAAAHY010002065">
    <property type="protein sequence ID" value="KAF9945513.1"/>
    <property type="molecule type" value="Genomic_DNA"/>
</dbReference>
<evidence type="ECO:0000313" key="7">
    <source>
        <dbReference type="Proteomes" id="UP000738359"/>
    </source>
</evidence>
<organism evidence="6 7">
    <name type="scientific">Mortierella alpina</name>
    <name type="common">Oleaginous fungus</name>
    <name type="synonym">Mortierella renispora</name>
    <dbReference type="NCBI Taxonomy" id="64518"/>
    <lineage>
        <taxon>Eukaryota</taxon>
        <taxon>Fungi</taxon>
        <taxon>Fungi incertae sedis</taxon>
        <taxon>Mucoromycota</taxon>
        <taxon>Mortierellomycotina</taxon>
        <taxon>Mortierellomycetes</taxon>
        <taxon>Mortierellales</taxon>
        <taxon>Mortierellaceae</taxon>
        <taxon>Mortierella</taxon>
    </lineage>
</organism>
<dbReference type="AlphaFoldDB" id="A0A9P6LVZ0"/>
<dbReference type="PRINTS" id="PR00320">
    <property type="entry name" value="GPROTEINBRPT"/>
</dbReference>
<keyword evidence="2" id="KW-0677">Repeat</keyword>
<dbReference type="Pfam" id="PF00400">
    <property type="entry name" value="WD40"/>
    <property type="match status" value="6"/>
</dbReference>
<keyword evidence="7" id="KW-1185">Reference proteome</keyword>